<comment type="subcellular location">
    <subcellularLocation>
        <location evidence="1 8">Cell outer membrane</location>
        <topology evidence="1 8">Multi-pass membrane protein</topology>
    </subcellularLocation>
</comment>
<dbReference type="RefSeq" id="WP_115833966.1">
    <property type="nucleotide sequence ID" value="NZ_QNUL01000037.1"/>
</dbReference>
<dbReference type="InterPro" id="IPR037066">
    <property type="entry name" value="Plug_dom_sf"/>
</dbReference>
<dbReference type="InterPro" id="IPR008969">
    <property type="entry name" value="CarboxyPept-like_regulatory"/>
</dbReference>
<dbReference type="OrthoDB" id="9768177at2"/>
<dbReference type="Gene3D" id="2.170.130.10">
    <property type="entry name" value="TonB-dependent receptor, plug domain"/>
    <property type="match status" value="1"/>
</dbReference>
<evidence type="ECO:0000259" key="11">
    <source>
        <dbReference type="Pfam" id="PF07715"/>
    </source>
</evidence>
<dbReference type="SUPFAM" id="SSF49464">
    <property type="entry name" value="Carboxypeptidase regulatory domain-like"/>
    <property type="match status" value="1"/>
</dbReference>
<dbReference type="Gene3D" id="2.40.170.20">
    <property type="entry name" value="TonB-dependent receptor, beta-barrel domain"/>
    <property type="match status" value="1"/>
</dbReference>
<accession>A0A3D8Y4P3</accession>
<protein>
    <submittedName>
        <fullName evidence="12">SusC/RagA family TonB-linked outer membrane protein</fullName>
    </submittedName>
</protein>
<name>A0A3D8Y4P3_9BACT</name>
<dbReference type="InterPro" id="IPR023997">
    <property type="entry name" value="TonB-dep_OMP_SusC/RagA_CS"/>
</dbReference>
<keyword evidence="7 8" id="KW-0998">Cell outer membrane</keyword>
<dbReference type="Gene3D" id="2.60.40.1120">
    <property type="entry name" value="Carboxypeptidase-like, regulatory domain"/>
    <property type="match status" value="1"/>
</dbReference>
<dbReference type="Proteomes" id="UP000256373">
    <property type="component" value="Unassembled WGS sequence"/>
</dbReference>
<evidence type="ECO:0000256" key="2">
    <source>
        <dbReference type="ARBA" id="ARBA00022448"/>
    </source>
</evidence>
<dbReference type="InterPro" id="IPR039426">
    <property type="entry name" value="TonB-dep_rcpt-like"/>
</dbReference>
<dbReference type="NCBIfam" id="TIGR04056">
    <property type="entry name" value="OMP_RagA_SusC"/>
    <property type="match status" value="1"/>
</dbReference>
<dbReference type="PROSITE" id="PS52016">
    <property type="entry name" value="TONB_DEPENDENT_REC_3"/>
    <property type="match status" value="1"/>
</dbReference>
<evidence type="ECO:0000256" key="6">
    <source>
        <dbReference type="ARBA" id="ARBA00023136"/>
    </source>
</evidence>
<dbReference type="GO" id="GO:0009279">
    <property type="term" value="C:cell outer membrane"/>
    <property type="evidence" value="ECO:0007669"/>
    <property type="project" value="UniProtKB-SubCell"/>
</dbReference>
<reference evidence="12 13" key="1">
    <citation type="submission" date="2018-07" db="EMBL/GenBank/DDBJ databases">
        <title>Dyadobacter roseus sp. nov., isolated from rose rhizosphere soil.</title>
        <authorList>
            <person name="Chen L."/>
        </authorList>
    </citation>
    <scope>NUCLEOTIDE SEQUENCE [LARGE SCALE GENOMIC DNA]</scope>
    <source>
        <strain evidence="12 13">RS19</strain>
    </source>
</reference>
<dbReference type="AlphaFoldDB" id="A0A3D8Y4P3"/>
<keyword evidence="6 8" id="KW-0472">Membrane</keyword>
<dbReference type="InterPro" id="IPR036942">
    <property type="entry name" value="Beta-barrel_TonB_sf"/>
</dbReference>
<evidence type="ECO:0000259" key="10">
    <source>
        <dbReference type="Pfam" id="PF00593"/>
    </source>
</evidence>
<feature type="domain" description="TonB-dependent receptor-like beta-barrel" evidence="10">
    <location>
        <begin position="570"/>
        <end position="978"/>
    </location>
</feature>
<evidence type="ECO:0000256" key="7">
    <source>
        <dbReference type="ARBA" id="ARBA00023237"/>
    </source>
</evidence>
<dbReference type="SUPFAM" id="SSF56935">
    <property type="entry name" value="Porins"/>
    <property type="match status" value="1"/>
</dbReference>
<keyword evidence="3 8" id="KW-1134">Transmembrane beta strand</keyword>
<evidence type="ECO:0000313" key="12">
    <source>
        <dbReference type="EMBL" id="REA56548.1"/>
    </source>
</evidence>
<evidence type="ECO:0000256" key="5">
    <source>
        <dbReference type="ARBA" id="ARBA00023077"/>
    </source>
</evidence>
<evidence type="ECO:0000313" key="13">
    <source>
        <dbReference type="Proteomes" id="UP000256373"/>
    </source>
</evidence>
<evidence type="ECO:0000256" key="9">
    <source>
        <dbReference type="RuleBase" id="RU003357"/>
    </source>
</evidence>
<organism evidence="12 13">
    <name type="scientific">Dyadobacter luteus</name>
    <dbReference type="NCBI Taxonomy" id="2259619"/>
    <lineage>
        <taxon>Bacteria</taxon>
        <taxon>Pseudomonadati</taxon>
        <taxon>Bacteroidota</taxon>
        <taxon>Cytophagia</taxon>
        <taxon>Cytophagales</taxon>
        <taxon>Spirosomataceae</taxon>
        <taxon>Dyadobacter</taxon>
    </lineage>
</organism>
<evidence type="ECO:0000256" key="1">
    <source>
        <dbReference type="ARBA" id="ARBA00004571"/>
    </source>
</evidence>
<dbReference type="Pfam" id="PF07715">
    <property type="entry name" value="Plug"/>
    <property type="match status" value="1"/>
</dbReference>
<dbReference type="InterPro" id="IPR000531">
    <property type="entry name" value="Beta-barrel_TonB"/>
</dbReference>
<evidence type="ECO:0000256" key="3">
    <source>
        <dbReference type="ARBA" id="ARBA00022452"/>
    </source>
</evidence>
<keyword evidence="5 9" id="KW-0798">TonB box</keyword>
<keyword evidence="2 8" id="KW-0813">Transport</keyword>
<dbReference type="Pfam" id="PF00593">
    <property type="entry name" value="TonB_dep_Rec_b-barrel"/>
    <property type="match status" value="1"/>
</dbReference>
<dbReference type="InterPro" id="IPR012910">
    <property type="entry name" value="Plug_dom"/>
</dbReference>
<comment type="caution">
    <text evidence="12">The sequence shown here is derived from an EMBL/GenBank/DDBJ whole genome shotgun (WGS) entry which is preliminary data.</text>
</comment>
<gene>
    <name evidence="12" type="ORF">DSL64_26395</name>
</gene>
<evidence type="ECO:0000256" key="8">
    <source>
        <dbReference type="PROSITE-ProRule" id="PRU01360"/>
    </source>
</evidence>
<keyword evidence="13" id="KW-1185">Reference proteome</keyword>
<dbReference type="EMBL" id="QNUL01000037">
    <property type="protein sequence ID" value="REA56548.1"/>
    <property type="molecule type" value="Genomic_DNA"/>
</dbReference>
<dbReference type="NCBIfam" id="TIGR04057">
    <property type="entry name" value="SusC_RagA_signa"/>
    <property type="match status" value="1"/>
</dbReference>
<keyword evidence="4 8" id="KW-0812">Transmembrane</keyword>
<dbReference type="Pfam" id="PF13715">
    <property type="entry name" value="CarbopepD_reg_2"/>
    <property type="match status" value="1"/>
</dbReference>
<sequence>MKKGYNYQLLLRLMRISLFQLVIAASIMGTSWAREGNAQTLLAKKITLNVQNIEVGEFLKKVEKLTNARFVYSARVIQSNRKISISADQQTVSRVLDEALIPLNLKYRISDDLIIISRVQKDDPIQGIDNPASVQMNPAYKGKSLAERTVTGTVKGDNNDALPGVSVVLKGTQKGTTTDVDGKYSLAIPDGGDAILVFSFVGSTTKEVSVGSKTVLDVVLESDTKALNEVVVVGYGTAKKKDLTGAVAIVNVSELQQQPTAQITSQLQGRASGVTVLGSGQPGEAPQIRIRGINTFGNNAPLYVVDGVPTQNINDINPNDVATMQVLKDAGSASIYGSRAANGVIIITTKRGNGKIKVQYDTYVGTQRPQGGNVWNLLNPQETAQLKFNAIRNVNPNATIADPLYGSGQTPVLPDYITPQGLSEGDPRVAEALYNVNPNYTSTDSYNNFYRIVRANKSGTDWFHEIFKPASIQSHNLAVSGGGNQGNYLVSFNYFNQQGTLLNTYLKRYTIRSNSQFNVSEKIRVGENISFSVTDNPRVNSSTEGSAIGMAFRQQTIIPVYDIMGNFAGGYGQGLGNAKNPVAIQNRTRNNTGQSNRLFGNMYAEIDFLKDFTFRTSFGGELFSSAYRSFAYPEYENQENLTVNSYTENTINGFNWTWSNTVNYQHTFNDIHDLKVLVGVENYKNRGSILGGTTTGYFTFDPDFTTLTTGSGTPTNYSARFKDGLASLIGRVDYSLMDKYLLGAIIRRDGSSRFSTYRYGWFPAVSLGWRVSKERFMEDVTWINDLKFRGGYGVMGNQMNVDPANAFTTFGQNRTSSFYDITGSNSSTIMGLQRTRIGNANAKWERNINSNIGIDASLFKGKLDLTVDYYRKEVRDLLYNPEIAAAAGLGEVPYINIAKMRNQGIDLAASTNIDVTNDLKFNATLTFTTYNNKIVNLADGVDYFDQEGRRFNGSYVVRNSVGHSIGQFFGYKVDGFWNSQEEINTANTQARQATGNSSALYQADVAVGRFRYADTNGDGIITADDRTYIGNPNPKFSYGINLGANYKAFDASIFLYGSQGNDIWNNVKWWTDFNSNFQGAKSHTALYDSWTPENHNATAPIQETVGSFSTSNVPNSYFVEKGSYLRAKNAQIGYTLPAGLLKKVRIEKMRVYVQAANLFTITKYSGLDPEIGTTSNTNNNGGGSSNQSFSSGTSFGIDEGVYPNQRQFLLGLNLTF</sequence>
<feature type="domain" description="TonB-dependent receptor plug" evidence="11">
    <location>
        <begin position="239"/>
        <end position="344"/>
    </location>
</feature>
<comment type="similarity">
    <text evidence="8 9">Belongs to the TonB-dependent receptor family.</text>
</comment>
<proteinExistence type="inferred from homology"/>
<dbReference type="InterPro" id="IPR023996">
    <property type="entry name" value="TonB-dep_OMP_SusC/RagA"/>
</dbReference>
<evidence type="ECO:0000256" key="4">
    <source>
        <dbReference type="ARBA" id="ARBA00022692"/>
    </source>
</evidence>